<name>A0AAE3QUX3_9BACT</name>
<dbReference type="PANTHER" id="PTHR30069:SF29">
    <property type="entry name" value="HEMOGLOBIN AND HEMOGLOBIN-HAPTOGLOBIN-BINDING PROTEIN 1-RELATED"/>
    <property type="match status" value="1"/>
</dbReference>
<dbReference type="PROSITE" id="PS52016">
    <property type="entry name" value="TONB_DEPENDENT_REC_3"/>
    <property type="match status" value="1"/>
</dbReference>
<evidence type="ECO:0000256" key="10">
    <source>
        <dbReference type="PROSITE-ProRule" id="PRU01360"/>
    </source>
</evidence>
<dbReference type="Gene3D" id="2.170.130.10">
    <property type="entry name" value="TonB-dependent receptor, plug domain"/>
    <property type="match status" value="1"/>
</dbReference>
<feature type="domain" description="TonB-dependent receptor-like beta-barrel" evidence="12">
    <location>
        <begin position="332"/>
        <end position="837"/>
    </location>
</feature>
<dbReference type="RefSeq" id="WP_313988945.1">
    <property type="nucleotide sequence ID" value="NZ_JASJOS010000024.1"/>
</dbReference>
<accession>A0AAE3QUX3</accession>
<feature type="domain" description="TonB-dependent receptor plug" evidence="13">
    <location>
        <begin position="63"/>
        <end position="170"/>
    </location>
</feature>
<proteinExistence type="inferred from homology"/>
<dbReference type="AlphaFoldDB" id="A0AAE3QUX3"/>
<dbReference type="InterPro" id="IPR036942">
    <property type="entry name" value="Beta-barrel_TonB_sf"/>
</dbReference>
<comment type="similarity">
    <text evidence="10 11">Belongs to the TonB-dependent receptor family.</text>
</comment>
<evidence type="ECO:0000256" key="1">
    <source>
        <dbReference type="ARBA" id="ARBA00004571"/>
    </source>
</evidence>
<dbReference type="GO" id="GO:0044718">
    <property type="term" value="P:siderophore transmembrane transport"/>
    <property type="evidence" value="ECO:0007669"/>
    <property type="project" value="TreeGrafter"/>
</dbReference>
<sequence>MKHIDPLSSTLIAIFCLVVGNTFAQSPRDSTRTSQRRDTSMTGKTFTLSEIVVSASRMEEKLLQSPISIEKMSSRDIRLSAQPSYFDALENIKGVQMIVPSLGFKVLNTRGFANTTNVRFVQLVDGMDNQAPHIGAPIASAMAPGDLDVESVEVIPGTASALYGMNAINGLANILTRNPFEHTGLSVQQKVGINHVADKQISPQLYSETALRYAQKLSSKLAFKINGSYTGGYDWIADDRADLFSNGNASAGLTGSDNPAIDPVNSYGNESANRRTLSLNGKNIVVARTGYAEKDVTDYHLRNWKGDIALHWRPVKGHEVIYAYRIAYLNSIYQRSNRFRLEDYLLGQYSIQWRAPSWQIRTYLTSENTGNSYNLRSMAENIDRGYKTDNTWFSDFTQGFNQAIAQDKSTIDALQLARQAADAGRPVPGTAAFQKQIDTLRTVNNWDIGAALRVKAYLFHIEGQANLGENLLKGFKNTSGLDINLGFDHRRYSIVPDGNYFINPTEPGKNLIYGKTGGFVQLNRSFAQSKIKVGLTLRWDKSDYFTLKWNPRVTVVYSPSEMHHFRASFQSGYRFPSIFEGFSNVNSGGVKRVGGLPVMSNGIFENSYIRSSVDAFVSAVNAGVNKLGASKRDSLIVANAGLITRNTYTYLKPEKIQSLEVGYKGLWLDGDLYVDADFYYNYYQNFMAQIEANIPKGSNPDSLAFYMYDRTKQDRYRLWTNSKTTVYNYGASVGLRYMLTSDLSLRGNVSFARLDHKTSNDGLEDGFNTPQWTLNMSIAHEHIWKGLGAGLTYKWQSRYYWQSFLVNGDVPSYSTVDAQVSYHFSGALDSRIGATNLFNHYYVSFLGGPQIGGFYYTTVTWNLPQKRDK</sequence>
<keyword evidence="5" id="KW-0732">Signal</keyword>
<comment type="caution">
    <text evidence="14">The sequence shown here is derived from an EMBL/GenBank/DDBJ whole genome shotgun (WGS) entry which is preliminary data.</text>
</comment>
<protein>
    <submittedName>
        <fullName evidence="14">TonB-dependent receptor</fullName>
    </submittedName>
</protein>
<dbReference type="EMBL" id="JASJOS010000024">
    <property type="protein sequence ID" value="MDJ1485850.1"/>
    <property type="molecule type" value="Genomic_DNA"/>
</dbReference>
<dbReference type="Pfam" id="PF00593">
    <property type="entry name" value="TonB_dep_Rec_b-barrel"/>
    <property type="match status" value="1"/>
</dbReference>
<evidence type="ECO:0000256" key="2">
    <source>
        <dbReference type="ARBA" id="ARBA00022448"/>
    </source>
</evidence>
<comment type="subcellular location">
    <subcellularLocation>
        <location evidence="1 10">Cell outer membrane</location>
        <topology evidence="1 10">Multi-pass membrane protein</topology>
    </subcellularLocation>
</comment>
<dbReference type="InterPro" id="IPR039426">
    <property type="entry name" value="TonB-dep_rcpt-like"/>
</dbReference>
<keyword evidence="9 10" id="KW-0998">Cell outer membrane</keyword>
<keyword evidence="3 10" id="KW-1134">Transmembrane beta strand</keyword>
<evidence type="ECO:0000256" key="9">
    <source>
        <dbReference type="ARBA" id="ARBA00023237"/>
    </source>
</evidence>
<keyword evidence="7 10" id="KW-0472">Membrane</keyword>
<keyword evidence="8 14" id="KW-0675">Receptor</keyword>
<keyword evidence="6 11" id="KW-0798">TonB box</keyword>
<evidence type="ECO:0000256" key="8">
    <source>
        <dbReference type="ARBA" id="ARBA00023170"/>
    </source>
</evidence>
<evidence type="ECO:0000313" key="14">
    <source>
        <dbReference type="EMBL" id="MDJ1485850.1"/>
    </source>
</evidence>
<dbReference type="InterPro" id="IPR012910">
    <property type="entry name" value="Plug_dom"/>
</dbReference>
<evidence type="ECO:0000256" key="3">
    <source>
        <dbReference type="ARBA" id="ARBA00022452"/>
    </source>
</evidence>
<dbReference type="InterPro" id="IPR000531">
    <property type="entry name" value="Beta-barrel_TonB"/>
</dbReference>
<evidence type="ECO:0000256" key="11">
    <source>
        <dbReference type="RuleBase" id="RU003357"/>
    </source>
</evidence>
<evidence type="ECO:0000256" key="7">
    <source>
        <dbReference type="ARBA" id="ARBA00023136"/>
    </source>
</evidence>
<gene>
    <name evidence="14" type="ORF">QNI16_35540</name>
</gene>
<organism evidence="14 15">
    <name type="scientific">Xanthocytophaga flava</name>
    <dbReference type="NCBI Taxonomy" id="3048013"/>
    <lineage>
        <taxon>Bacteria</taxon>
        <taxon>Pseudomonadati</taxon>
        <taxon>Bacteroidota</taxon>
        <taxon>Cytophagia</taxon>
        <taxon>Cytophagales</taxon>
        <taxon>Rhodocytophagaceae</taxon>
        <taxon>Xanthocytophaga</taxon>
    </lineage>
</organism>
<reference evidence="14" key="1">
    <citation type="submission" date="2023-05" db="EMBL/GenBank/DDBJ databases">
        <authorList>
            <person name="Zhang X."/>
        </authorList>
    </citation>
    <scope>NUCLEOTIDE SEQUENCE</scope>
    <source>
        <strain evidence="14">YF14B1</strain>
    </source>
</reference>
<evidence type="ECO:0000313" key="15">
    <source>
        <dbReference type="Proteomes" id="UP001241110"/>
    </source>
</evidence>
<dbReference type="GO" id="GO:0009279">
    <property type="term" value="C:cell outer membrane"/>
    <property type="evidence" value="ECO:0007669"/>
    <property type="project" value="UniProtKB-SubCell"/>
</dbReference>
<dbReference type="Gene3D" id="2.40.170.20">
    <property type="entry name" value="TonB-dependent receptor, beta-barrel domain"/>
    <property type="match status" value="1"/>
</dbReference>
<dbReference type="SUPFAM" id="SSF56935">
    <property type="entry name" value="Porins"/>
    <property type="match status" value="1"/>
</dbReference>
<dbReference type="GO" id="GO:0015344">
    <property type="term" value="F:siderophore uptake transmembrane transporter activity"/>
    <property type="evidence" value="ECO:0007669"/>
    <property type="project" value="TreeGrafter"/>
</dbReference>
<evidence type="ECO:0000259" key="13">
    <source>
        <dbReference type="Pfam" id="PF07715"/>
    </source>
</evidence>
<dbReference type="Proteomes" id="UP001241110">
    <property type="component" value="Unassembled WGS sequence"/>
</dbReference>
<dbReference type="InterPro" id="IPR037066">
    <property type="entry name" value="Plug_dom_sf"/>
</dbReference>
<keyword evidence="2 10" id="KW-0813">Transport</keyword>
<evidence type="ECO:0000256" key="5">
    <source>
        <dbReference type="ARBA" id="ARBA00022729"/>
    </source>
</evidence>
<evidence type="ECO:0000259" key="12">
    <source>
        <dbReference type="Pfam" id="PF00593"/>
    </source>
</evidence>
<keyword evidence="4 10" id="KW-0812">Transmembrane</keyword>
<evidence type="ECO:0000256" key="4">
    <source>
        <dbReference type="ARBA" id="ARBA00022692"/>
    </source>
</evidence>
<evidence type="ECO:0000256" key="6">
    <source>
        <dbReference type="ARBA" id="ARBA00023077"/>
    </source>
</evidence>
<dbReference type="Pfam" id="PF07715">
    <property type="entry name" value="Plug"/>
    <property type="match status" value="1"/>
</dbReference>
<dbReference type="PANTHER" id="PTHR30069">
    <property type="entry name" value="TONB-DEPENDENT OUTER MEMBRANE RECEPTOR"/>
    <property type="match status" value="1"/>
</dbReference>